<reference evidence="4" key="1">
    <citation type="journal article" date="2019" name="Int. J. Syst. Evol. Microbiol.">
        <title>The Global Catalogue of Microorganisms (GCM) 10K type strain sequencing project: providing services to taxonomists for standard genome sequencing and annotation.</title>
        <authorList>
            <consortium name="The Broad Institute Genomics Platform"/>
            <consortium name="The Broad Institute Genome Sequencing Center for Infectious Disease"/>
            <person name="Wu L."/>
            <person name="Ma J."/>
        </authorList>
    </citation>
    <scope>NUCLEOTIDE SEQUENCE [LARGE SCALE GENOMIC DNA]</scope>
    <source>
        <strain evidence="4">DT43</strain>
    </source>
</reference>
<keyword evidence="1" id="KW-0808">Transferase</keyword>
<dbReference type="InterPro" id="IPR003594">
    <property type="entry name" value="HATPase_dom"/>
</dbReference>
<accession>A0ABV8Z3C1</accession>
<evidence type="ECO:0000259" key="2">
    <source>
        <dbReference type="Pfam" id="PF13581"/>
    </source>
</evidence>
<proteinExistence type="predicted"/>
<keyword evidence="4" id="KW-1185">Reference proteome</keyword>
<keyword evidence="1" id="KW-0723">Serine/threonine-protein kinase</keyword>
<dbReference type="PANTHER" id="PTHR35526">
    <property type="entry name" value="ANTI-SIGMA-F FACTOR RSBW-RELATED"/>
    <property type="match status" value="1"/>
</dbReference>
<keyword evidence="3" id="KW-0067">ATP-binding</keyword>
<dbReference type="Pfam" id="PF13581">
    <property type="entry name" value="HATPase_c_2"/>
    <property type="match status" value="1"/>
</dbReference>
<dbReference type="RefSeq" id="WP_386351726.1">
    <property type="nucleotide sequence ID" value="NZ_JBHSFG010000085.1"/>
</dbReference>
<keyword evidence="1" id="KW-0418">Kinase</keyword>
<dbReference type="SUPFAM" id="SSF55874">
    <property type="entry name" value="ATPase domain of HSP90 chaperone/DNA topoisomerase II/histidine kinase"/>
    <property type="match status" value="1"/>
</dbReference>
<organism evidence="3 4">
    <name type="scientific">Streptomyces xiangluensis</name>
    <dbReference type="NCBI Taxonomy" id="2665720"/>
    <lineage>
        <taxon>Bacteria</taxon>
        <taxon>Bacillati</taxon>
        <taxon>Actinomycetota</taxon>
        <taxon>Actinomycetes</taxon>
        <taxon>Kitasatosporales</taxon>
        <taxon>Streptomycetaceae</taxon>
        <taxon>Streptomyces</taxon>
    </lineage>
</organism>
<dbReference type="InterPro" id="IPR036890">
    <property type="entry name" value="HATPase_C_sf"/>
</dbReference>
<dbReference type="GO" id="GO:0005524">
    <property type="term" value="F:ATP binding"/>
    <property type="evidence" value="ECO:0007669"/>
    <property type="project" value="UniProtKB-KW"/>
</dbReference>
<keyword evidence="3" id="KW-0547">Nucleotide-binding</keyword>
<dbReference type="CDD" id="cd16936">
    <property type="entry name" value="HATPase_RsbW-like"/>
    <property type="match status" value="1"/>
</dbReference>
<feature type="domain" description="Histidine kinase/HSP90-like ATPase" evidence="2">
    <location>
        <begin position="66"/>
        <end position="183"/>
    </location>
</feature>
<evidence type="ECO:0000313" key="3">
    <source>
        <dbReference type="EMBL" id="MFC4470675.1"/>
    </source>
</evidence>
<gene>
    <name evidence="3" type="ORF">ACFPH6_40335</name>
</gene>
<comment type="caution">
    <text evidence="3">The sequence shown here is derived from an EMBL/GenBank/DDBJ whole genome shotgun (WGS) entry which is preliminary data.</text>
</comment>
<dbReference type="EMBL" id="JBHSFG010000085">
    <property type="protein sequence ID" value="MFC4470675.1"/>
    <property type="molecule type" value="Genomic_DNA"/>
</dbReference>
<sequence>MTEGQTRSPAKGPAGAHEVLAAAVMEAGCSYASLSLRTDEPGRRARPGEVAPVLVGQPPGLLRTVLPAQPSRASAVRRAVAAHLTSLPLTPEQLDNAVLATGELFANAVRHGSTDSGDTITVTVERTGHDVRVTVADRSPALPQLRAADTAEESGRGLALVAALSDDWGIAGPAPGTTGKSVWFTLTLREPS</sequence>
<evidence type="ECO:0000256" key="1">
    <source>
        <dbReference type="ARBA" id="ARBA00022527"/>
    </source>
</evidence>
<dbReference type="PANTHER" id="PTHR35526:SF3">
    <property type="entry name" value="ANTI-SIGMA-F FACTOR RSBW"/>
    <property type="match status" value="1"/>
</dbReference>
<protein>
    <submittedName>
        <fullName evidence="3">ATP-binding protein</fullName>
    </submittedName>
</protein>
<dbReference type="InterPro" id="IPR050267">
    <property type="entry name" value="Anti-sigma-factor_SerPK"/>
</dbReference>
<evidence type="ECO:0000313" key="4">
    <source>
        <dbReference type="Proteomes" id="UP001596012"/>
    </source>
</evidence>
<name>A0ABV8Z3C1_9ACTN</name>
<dbReference type="Gene3D" id="3.30.565.10">
    <property type="entry name" value="Histidine kinase-like ATPase, C-terminal domain"/>
    <property type="match status" value="1"/>
</dbReference>
<dbReference type="Proteomes" id="UP001596012">
    <property type="component" value="Unassembled WGS sequence"/>
</dbReference>